<dbReference type="PANTHER" id="PTHR43085">
    <property type="entry name" value="HEXOKINASE FAMILY MEMBER"/>
    <property type="match status" value="1"/>
</dbReference>
<dbReference type="AlphaFoldDB" id="A0A437MQT5"/>
<dbReference type="OrthoDB" id="9779730at2"/>
<keyword evidence="2" id="KW-0808">Transferase</keyword>
<dbReference type="EMBL" id="SACK01000006">
    <property type="protein sequence ID" value="RVT99991.1"/>
    <property type="molecule type" value="Genomic_DNA"/>
</dbReference>
<comment type="caution">
    <text evidence="5">The sequence shown here is derived from an EMBL/GenBank/DDBJ whole genome shotgun (WGS) entry which is preliminary data.</text>
</comment>
<dbReference type="PANTHER" id="PTHR43085:SF57">
    <property type="entry name" value="CARBOHYDRATE KINASE PFKB DOMAIN-CONTAINING PROTEIN"/>
    <property type="match status" value="1"/>
</dbReference>
<keyword evidence="3 5" id="KW-0418">Kinase</keyword>
<proteinExistence type="inferred from homology"/>
<dbReference type="GO" id="GO:0016301">
    <property type="term" value="F:kinase activity"/>
    <property type="evidence" value="ECO:0007669"/>
    <property type="project" value="UniProtKB-KW"/>
</dbReference>
<dbReference type="InterPro" id="IPR050306">
    <property type="entry name" value="PfkB_Carbo_kinase"/>
</dbReference>
<feature type="domain" description="Carbohydrate kinase PfkB" evidence="4">
    <location>
        <begin position="18"/>
        <end position="272"/>
    </location>
</feature>
<dbReference type="InterPro" id="IPR011611">
    <property type="entry name" value="PfkB_dom"/>
</dbReference>
<name>A0A437MQT5_9SPHI</name>
<evidence type="ECO:0000259" key="4">
    <source>
        <dbReference type="Pfam" id="PF00294"/>
    </source>
</evidence>
<keyword evidence="6" id="KW-1185">Reference proteome</keyword>
<sequence>MNESVFDICCIGHITQDKVINPQSTVYMPGGTAFYFSQAMQHLPVNYGLVTSVAQTEMVYVEQLQGIGIKVQALPGSGTVYFENSYAEDSNNRTQRVLQKADTFDAEQLKSINAKVFHLGPLLADDFAPDLIEALASQGKISLDVQGLLRRVEDTQVLATDWQHKRELLPFVHTLKVNEHELAVLTGQEDIQVGAVLLAGMGVKEVVVTLGSEGSLIYADGEFHTIPVFKPDVFRDATGCGDTYMAGYLYKRVKGVPVTEAGLFASAMAGLKSGISGPFTGTEDEVNSFIMRN</sequence>
<accession>A0A437MQT5</accession>
<evidence type="ECO:0000256" key="1">
    <source>
        <dbReference type="ARBA" id="ARBA00010688"/>
    </source>
</evidence>
<evidence type="ECO:0000313" key="6">
    <source>
        <dbReference type="Proteomes" id="UP000282759"/>
    </source>
</evidence>
<dbReference type="SUPFAM" id="SSF53613">
    <property type="entry name" value="Ribokinase-like"/>
    <property type="match status" value="1"/>
</dbReference>
<evidence type="ECO:0000256" key="2">
    <source>
        <dbReference type="ARBA" id="ARBA00022679"/>
    </source>
</evidence>
<dbReference type="InterPro" id="IPR029056">
    <property type="entry name" value="Ribokinase-like"/>
</dbReference>
<protein>
    <submittedName>
        <fullName evidence="5">Ribokinase</fullName>
    </submittedName>
</protein>
<dbReference type="RefSeq" id="WP_127705806.1">
    <property type="nucleotide sequence ID" value="NZ_SACK01000006.1"/>
</dbReference>
<dbReference type="Pfam" id="PF00294">
    <property type="entry name" value="PfkB"/>
    <property type="match status" value="1"/>
</dbReference>
<evidence type="ECO:0000256" key="3">
    <source>
        <dbReference type="ARBA" id="ARBA00022777"/>
    </source>
</evidence>
<dbReference type="Proteomes" id="UP000282759">
    <property type="component" value="Unassembled WGS sequence"/>
</dbReference>
<comment type="similarity">
    <text evidence="1">Belongs to the carbohydrate kinase PfkB family.</text>
</comment>
<gene>
    <name evidence="5" type="ORF">EOD41_13580</name>
</gene>
<organism evidence="5 6">
    <name type="scientific">Mucilaginibacter limnophilus</name>
    <dbReference type="NCBI Taxonomy" id="1932778"/>
    <lineage>
        <taxon>Bacteria</taxon>
        <taxon>Pseudomonadati</taxon>
        <taxon>Bacteroidota</taxon>
        <taxon>Sphingobacteriia</taxon>
        <taxon>Sphingobacteriales</taxon>
        <taxon>Sphingobacteriaceae</taxon>
        <taxon>Mucilaginibacter</taxon>
    </lineage>
</organism>
<reference evidence="5 6" key="1">
    <citation type="submission" date="2019-01" db="EMBL/GenBank/DDBJ databases">
        <authorList>
            <person name="Chen W.-M."/>
        </authorList>
    </citation>
    <scope>NUCLEOTIDE SEQUENCE [LARGE SCALE GENOMIC DNA]</scope>
    <source>
        <strain evidence="5 6">YBJ-36</strain>
    </source>
</reference>
<dbReference type="Gene3D" id="3.40.1190.20">
    <property type="match status" value="1"/>
</dbReference>
<evidence type="ECO:0000313" key="5">
    <source>
        <dbReference type="EMBL" id="RVT99991.1"/>
    </source>
</evidence>